<dbReference type="EMBL" id="KQ964248">
    <property type="protein sequence ID" value="KXJ93523.1"/>
    <property type="molecule type" value="Genomic_DNA"/>
</dbReference>
<evidence type="ECO:0000256" key="1">
    <source>
        <dbReference type="SAM" id="MobiDB-lite"/>
    </source>
</evidence>
<gene>
    <name evidence="2" type="ORF">Micbo1qcDRAFT_203595</name>
</gene>
<protein>
    <submittedName>
        <fullName evidence="2">Uncharacterized protein</fullName>
    </submittedName>
</protein>
<organism evidence="2 3">
    <name type="scientific">Microdochium bolleyi</name>
    <dbReference type="NCBI Taxonomy" id="196109"/>
    <lineage>
        <taxon>Eukaryota</taxon>
        <taxon>Fungi</taxon>
        <taxon>Dikarya</taxon>
        <taxon>Ascomycota</taxon>
        <taxon>Pezizomycotina</taxon>
        <taxon>Sordariomycetes</taxon>
        <taxon>Xylariomycetidae</taxon>
        <taxon>Xylariales</taxon>
        <taxon>Microdochiaceae</taxon>
        <taxon>Microdochium</taxon>
    </lineage>
</organism>
<evidence type="ECO:0000313" key="2">
    <source>
        <dbReference type="EMBL" id="KXJ93523.1"/>
    </source>
</evidence>
<dbReference type="InParanoid" id="A0A136J8M1"/>
<dbReference type="OrthoDB" id="2873061at2759"/>
<feature type="compositionally biased region" description="Basic residues" evidence="1">
    <location>
        <begin position="411"/>
        <end position="424"/>
    </location>
</feature>
<dbReference type="AlphaFoldDB" id="A0A136J8M1"/>
<sequence>MAGDDTVPIRPSSPAAPATTEQASSPKEAFPTTIPDAAALDDNSSPPLQATSTSTASSAPAPATDPSSSNTLVWLPPSQYSAIRDKWQDQFIWSPTAFASDLPVGQTSFIGVNRARVDSAVTKPPFSSSSSSSAGAAAAVAGRVVPAATTLGDLAESEVGKGQVVSGGDDGSGAGSGGGGETSRAGEDATAEGQPAEMTQKSTGSTPSKWPEKRPAKTKQWHSFHLPSNSGSRSRRNSSSHKSNGGGGSSSGQKIADVPSIPRQRSGAKAQIGCKGVGRIPVLVPQPKPNEEIGRKAKGTRARHGKRRGKKGKTTEDAESTNNGEDTEAEKPLITEAKKGKQAEAAQAAESVIQEAVQRTRGASNAIIVAEMPEDSDKTPRRPLVLPADQAAQRRPLAGNPDADPQVPGQRSRKTRRSRVRRAAAAHSEKIEAHPQPIAVPTGTDGNGNQGQNNRKPGSGRPAQTATHALPASSNNSIVTSKNEVVPNPPSARADPMTAATRPKPSSSQICVSLNLNLDLEVHLKTKLQGDVTLTLFE</sequence>
<keyword evidence="3" id="KW-1185">Reference proteome</keyword>
<feature type="compositionally biased region" description="Low complexity" evidence="1">
    <location>
        <begin position="44"/>
        <end position="71"/>
    </location>
</feature>
<reference evidence="3" key="1">
    <citation type="submission" date="2016-02" db="EMBL/GenBank/DDBJ databases">
        <title>Draft genome sequence of Microdochium bolleyi, a fungal endophyte of beachgrass.</title>
        <authorList>
            <consortium name="DOE Joint Genome Institute"/>
            <person name="David A.S."/>
            <person name="May G."/>
            <person name="Haridas S."/>
            <person name="Lim J."/>
            <person name="Wang M."/>
            <person name="Labutti K."/>
            <person name="Lipzen A."/>
            <person name="Barry K."/>
            <person name="Grigoriev I.V."/>
        </authorList>
    </citation>
    <scope>NUCLEOTIDE SEQUENCE [LARGE SCALE GENOMIC DNA]</scope>
    <source>
        <strain evidence="3">J235TASD1</strain>
    </source>
</reference>
<feature type="compositionally biased region" description="Polar residues" evidence="1">
    <location>
        <begin position="197"/>
        <end position="208"/>
    </location>
</feature>
<evidence type="ECO:0000313" key="3">
    <source>
        <dbReference type="Proteomes" id="UP000070501"/>
    </source>
</evidence>
<dbReference type="Proteomes" id="UP000070501">
    <property type="component" value="Unassembled WGS sequence"/>
</dbReference>
<feature type="compositionally biased region" description="Basic and acidic residues" evidence="1">
    <location>
        <begin position="329"/>
        <end position="342"/>
    </location>
</feature>
<accession>A0A136J8M1</accession>
<proteinExistence type="predicted"/>
<feature type="compositionally biased region" description="Low complexity" evidence="1">
    <location>
        <begin position="121"/>
        <end position="150"/>
    </location>
</feature>
<feature type="region of interest" description="Disordered" evidence="1">
    <location>
        <begin position="121"/>
        <end position="344"/>
    </location>
</feature>
<feature type="region of interest" description="Disordered" evidence="1">
    <location>
        <begin position="1"/>
        <end position="73"/>
    </location>
</feature>
<feature type="region of interest" description="Disordered" evidence="1">
    <location>
        <begin position="369"/>
        <end position="508"/>
    </location>
</feature>
<feature type="compositionally biased region" description="Polar residues" evidence="1">
    <location>
        <begin position="462"/>
        <end position="483"/>
    </location>
</feature>
<feature type="compositionally biased region" description="Gly residues" evidence="1">
    <location>
        <begin position="168"/>
        <end position="181"/>
    </location>
</feature>
<name>A0A136J8M1_9PEZI</name>
<feature type="compositionally biased region" description="Basic residues" evidence="1">
    <location>
        <begin position="296"/>
        <end position="312"/>
    </location>
</feature>